<accession>A0A7L5E794</accession>
<dbReference type="PANTHER" id="PTHR43133:SF46">
    <property type="entry name" value="RNA POLYMERASE SIGMA-70 FACTOR ECF SUBFAMILY"/>
    <property type="match status" value="1"/>
</dbReference>
<dbReference type="Proteomes" id="UP000503278">
    <property type="component" value="Chromosome"/>
</dbReference>
<dbReference type="Pfam" id="PF08281">
    <property type="entry name" value="Sigma70_r4_2"/>
    <property type="match status" value="1"/>
</dbReference>
<reference evidence="7 8" key="1">
    <citation type="submission" date="2020-04" db="EMBL/GenBank/DDBJ databases">
        <title>Genome sequencing of novel species.</title>
        <authorList>
            <person name="Heo J."/>
            <person name="Kim S.-J."/>
            <person name="Kim J.-S."/>
            <person name="Hong S.-B."/>
            <person name="Kwon S.-W."/>
        </authorList>
    </citation>
    <scope>NUCLEOTIDE SEQUENCE [LARGE SCALE GENOMIC DNA]</scope>
    <source>
        <strain evidence="7 8">F39-2</strain>
    </source>
</reference>
<keyword evidence="8" id="KW-1185">Reference proteome</keyword>
<evidence type="ECO:0000256" key="1">
    <source>
        <dbReference type="ARBA" id="ARBA00010641"/>
    </source>
</evidence>
<dbReference type="Gene3D" id="1.10.10.10">
    <property type="entry name" value="Winged helix-like DNA-binding domain superfamily/Winged helix DNA-binding domain"/>
    <property type="match status" value="1"/>
</dbReference>
<sequence>MVKKYDDQQLVEALQAGEKAAITEIYRRYWQRLLAIAYNHTKDKASAEEVVQEVLIKLWDNRNKIRPHSLPNYLATAVKYSVLTHLYREKRRSNIAASLYLSQEMDLADERIYARFLQQYIDGVVDLLPEKCRLVFQHSRLQGKNNAQIAREMQIAEKTVEAHLTKALKTIRYSLKSAGLLIILQIIQLFV</sequence>
<dbReference type="InterPro" id="IPR013324">
    <property type="entry name" value="RNA_pol_sigma_r3/r4-like"/>
</dbReference>
<dbReference type="InterPro" id="IPR036388">
    <property type="entry name" value="WH-like_DNA-bd_sf"/>
</dbReference>
<dbReference type="SUPFAM" id="SSF88946">
    <property type="entry name" value="Sigma2 domain of RNA polymerase sigma factors"/>
    <property type="match status" value="1"/>
</dbReference>
<dbReference type="EMBL" id="CP051682">
    <property type="protein sequence ID" value="QJD96236.1"/>
    <property type="molecule type" value="Genomic_DNA"/>
</dbReference>
<dbReference type="InterPro" id="IPR013249">
    <property type="entry name" value="RNA_pol_sigma70_r4_t2"/>
</dbReference>
<dbReference type="InterPro" id="IPR039425">
    <property type="entry name" value="RNA_pol_sigma-70-like"/>
</dbReference>
<evidence type="ECO:0000313" key="8">
    <source>
        <dbReference type="Proteomes" id="UP000503278"/>
    </source>
</evidence>
<dbReference type="InterPro" id="IPR013325">
    <property type="entry name" value="RNA_pol_sigma_r2"/>
</dbReference>
<dbReference type="GO" id="GO:0003677">
    <property type="term" value="F:DNA binding"/>
    <property type="evidence" value="ECO:0007669"/>
    <property type="project" value="InterPro"/>
</dbReference>
<keyword evidence="3" id="KW-0731">Sigma factor</keyword>
<name>A0A7L5E794_9SPHI</name>
<evidence type="ECO:0000256" key="3">
    <source>
        <dbReference type="ARBA" id="ARBA00023082"/>
    </source>
</evidence>
<dbReference type="RefSeq" id="WP_169607425.1">
    <property type="nucleotide sequence ID" value="NZ_CP051682.1"/>
</dbReference>
<dbReference type="AlphaFoldDB" id="A0A7L5E794"/>
<comment type="similarity">
    <text evidence="1">Belongs to the sigma-70 factor family. ECF subfamily.</text>
</comment>
<proteinExistence type="inferred from homology"/>
<keyword evidence="4" id="KW-0804">Transcription</keyword>
<organism evidence="7 8">
    <name type="scientific">Mucilaginibacter robiniae</name>
    <dbReference type="NCBI Taxonomy" id="2728022"/>
    <lineage>
        <taxon>Bacteria</taxon>
        <taxon>Pseudomonadati</taxon>
        <taxon>Bacteroidota</taxon>
        <taxon>Sphingobacteriia</taxon>
        <taxon>Sphingobacteriales</taxon>
        <taxon>Sphingobacteriaceae</taxon>
        <taxon>Mucilaginibacter</taxon>
    </lineage>
</organism>
<dbReference type="Pfam" id="PF04542">
    <property type="entry name" value="Sigma70_r2"/>
    <property type="match status" value="1"/>
</dbReference>
<dbReference type="NCBIfam" id="TIGR02985">
    <property type="entry name" value="Sig70_bacteroi1"/>
    <property type="match status" value="1"/>
</dbReference>
<evidence type="ECO:0000256" key="2">
    <source>
        <dbReference type="ARBA" id="ARBA00023015"/>
    </source>
</evidence>
<evidence type="ECO:0000313" key="7">
    <source>
        <dbReference type="EMBL" id="QJD96236.1"/>
    </source>
</evidence>
<evidence type="ECO:0000259" key="5">
    <source>
        <dbReference type="Pfam" id="PF04542"/>
    </source>
</evidence>
<keyword evidence="2" id="KW-0805">Transcription regulation</keyword>
<evidence type="ECO:0000256" key="4">
    <source>
        <dbReference type="ARBA" id="ARBA00023163"/>
    </source>
</evidence>
<dbReference type="InterPro" id="IPR007627">
    <property type="entry name" value="RNA_pol_sigma70_r2"/>
</dbReference>
<dbReference type="Gene3D" id="1.10.1740.10">
    <property type="match status" value="1"/>
</dbReference>
<dbReference type="GO" id="GO:0006352">
    <property type="term" value="P:DNA-templated transcription initiation"/>
    <property type="evidence" value="ECO:0007669"/>
    <property type="project" value="InterPro"/>
</dbReference>
<feature type="domain" description="RNA polymerase sigma factor 70 region 4 type 2" evidence="6">
    <location>
        <begin position="120"/>
        <end position="170"/>
    </location>
</feature>
<dbReference type="PANTHER" id="PTHR43133">
    <property type="entry name" value="RNA POLYMERASE ECF-TYPE SIGMA FACTO"/>
    <property type="match status" value="1"/>
</dbReference>
<dbReference type="GO" id="GO:0016987">
    <property type="term" value="F:sigma factor activity"/>
    <property type="evidence" value="ECO:0007669"/>
    <property type="project" value="UniProtKB-KW"/>
</dbReference>
<dbReference type="InterPro" id="IPR014327">
    <property type="entry name" value="RNA_pol_sigma70_bacteroid"/>
</dbReference>
<dbReference type="KEGG" id="mrob:HH214_10350"/>
<protein>
    <submittedName>
        <fullName evidence="7">RNA polymerase sigma-70 factor</fullName>
    </submittedName>
</protein>
<feature type="domain" description="RNA polymerase sigma-70 region 2" evidence="5">
    <location>
        <begin position="25"/>
        <end position="92"/>
    </location>
</feature>
<dbReference type="InterPro" id="IPR014284">
    <property type="entry name" value="RNA_pol_sigma-70_dom"/>
</dbReference>
<evidence type="ECO:0000259" key="6">
    <source>
        <dbReference type="Pfam" id="PF08281"/>
    </source>
</evidence>
<dbReference type="NCBIfam" id="TIGR02937">
    <property type="entry name" value="sigma70-ECF"/>
    <property type="match status" value="1"/>
</dbReference>
<gene>
    <name evidence="7" type="ORF">HH214_10350</name>
</gene>
<dbReference type="SUPFAM" id="SSF88659">
    <property type="entry name" value="Sigma3 and sigma4 domains of RNA polymerase sigma factors"/>
    <property type="match status" value="1"/>
</dbReference>